<accession>A0A410P486</accession>
<dbReference type="PROSITE" id="PS51257">
    <property type="entry name" value="PROKAR_LIPOPROTEIN"/>
    <property type="match status" value="1"/>
</dbReference>
<reference evidence="4 5" key="1">
    <citation type="submission" date="2017-01" db="EMBL/GenBank/DDBJ databases">
        <title>First insights into the biology of 'candidatus Vampirococcus archaeovorus'.</title>
        <authorList>
            <person name="Kizina J."/>
            <person name="Jordan S."/>
            <person name="Stueber K."/>
            <person name="Reinhardt R."/>
            <person name="Harder J."/>
        </authorList>
    </citation>
    <scope>NUCLEOTIDE SEQUENCE [LARGE SCALE GENOMIC DNA]</scope>
    <source>
        <strain evidence="4 5">LiM</strain>
    </source>
</reference>
<dbReference type="InterPro" id="IPR036365">
    <property type="entry name" value="PGBD-like_sf"/>
</dbReference>
<evidence type="ECO:0000256" key="1">
    <source>
        <dbReference type="SAM" id="MobiDB-lite"/>
    </source>
</evidence>
<keyword evidence="5" id="KW-1185">Reference proteome</keyword>
<dbReference type="AlphaFoldDB" id="A0A410P486"/>
<proteinExistence type="predicted"/>
<feature type="chain" id="PRO_5019263763" description="Peptidoglycan binding-like domain-containing protein" evidence="2">
    <location>
        <begin position="23"/>
        <end position="153"/>
    </location>
</feature>
<gene>
    <name evidence="4" type="ORF">BU251_03590</name>
</gene>
<dbReference type="Proteomes" id="UP000287243">
    <property type="component" value="Chromosome"/>
</dbReference>
<sequence length="153" mass="16055">MKTGLVIAGMLFFLVGCKTMEAQPTEQNVEAAVPAASPAPAPPDTSSSPAPSSLTMEIPRGSSQNPAIAPAAAVPTVVVPEKPTKKEIQTALKNAGYYAGDIDGKFGPKTKKAVEEFQTANNLSVDGVVGPQTWDLLKKYLNSETQPSETQQQ</sequence>
<evidence type="ECO:0000256" key="2">
    <source>
        <dbReference type="SAM" id="SignalP"/>
    </source>
</evidence>
<dbReference type="SUPFAM" id="SSF47090">
    <property type="entry name" value="PGBD-like"/>
    <property type="match status" value="1"/>
</dbReference>
<dbReference type="KEGG" id="vai:BU251_03590"/>
<evidence type="ECO:0000313" key="5">
    <source>
        <dbReference type="Proteomes" id="UP000287243"/>
    </source>
</evidence>
<organism evidence="4 5">
    <name type="scientific">Velamenicoccus archaeovorus</name>
    <dbReference type="NCBI Taxonomy" id="1930593"/>
    <lineage>
        <taxon>Bacteria</taxon>
        <taxon>Pseudomonadati</taxon>
        <taxon>Candidatus Omnitrophota</taxon>
        <taxon>Candidatus Velamenicoccus</taxon>
    </lineage>
</organism>
<evidence type="ECO:0000313" key="4">
    <source>
        <dbReference type="EMBL" id="QAT16878.1"/>
    </source>
</evidence>
<feature type="compositionally biased region" description="Low complexity" evidence="1">
    <location>
        <begin position="44"/>
        <end position="53"/>
    </location>
</feature>
<dbReference type="InterPro" id="IPR036366">
    <property type="entry name" value="PGBDSf"/>
</dbReference>
<protein>
    <recommendedName>
        <fullName evidence="3">Peptidoglycan binding-like domain-containing protein</fullName>
    </recommendedName>
</protein>
<dbReference type="InterPro" id="IPR002477">
    <property type="entry name" value="Peptidoglycan-bd-like"/>
</dbReference>
<keyword evidence="2" id="KW-0732">Signal</keyword>
<feature type="domain" description="Peptidoglycan binding-like" evidence="3">
    <location>
        <begin position="86"/>
        <end position="137"/>
    </location>
</feature>
<feature type="signal peptide" evidence="2">
    <location>
        <begin position="1"/>
        <end position="22"/>
    </location>
</feature>
<dbReference type="RefSeq" id="WP_228767843.1">
    <property type="nucleotide sequence ID" value="NZ_CP019384.1"/>
</dbReference>
<feature type="region of interest" description="Disordered" evidence="1">
    <location>
        <begin position="28"/>
        <end position="67"/>
    </location>
</feature>
<name>A0A410P486_VELA1</name>
<dbReference type="Gene3D" id="1.10.101.10">
    <property type="entry name" value="PGBD-like superfamily/PGBD"/>
    <property type="match status" value="1"/>
</dbReference>
<dbReference type="EMBL" id="CP019384">
    <property type="protein sequence ID" value="QAT16878.1"/>
    <property type="molecule type" value="Genomic_DNA"/>
</dbReference>
<dbReference type="Pfam" id="PF01471">
    <property type="entry name" value="PG_binding_1"/>
    <property type="match status" value="1"/>
</dbReference>
<evidence type="ECO:0000259" key="3">
    <source>
        <dbReference type="Pfam" id="PF01471"/>
    </source>
</evidence>